<organism evidence="1 2">
    <name type="scientific">Roridomyces roridus</name>
    <dbReference type="NCBI Taxonomy" id="1738132"/>
    <lineage>
        <taxon>Eukaryota</taxon>
        <taxon>Fungi</taxon>
        <taxon>Dikarya</taxon>
        <taxon>Basidiomycota</taxon>
        <taxon>Agaricomycotina</taxon>
        <taxon>Agaricomycetes</taxon>
        <taxon>Agaricomycetidae</taxon>
        <taxon>Agaricales</taxon>
        <taxon>Marasmiineae</taxon>
        <taxon>Mycenaceae</taxon>
        <taxon>Roridomyces</taxon>
    </lineage>
</organism>
<proteinExistence type="predicted"/>
<dbReference type="SUPFAM" id="SSF52047">
    <property type="entry name" value="RNI-like"/>
    <property type="match status" value="1"/>
</dbReference>
<sequence>MDSCSRVLRITEIVRMICAEASERVYYPVLQPERLPILARTSKIFLEPALDLIWEKLPNLSPLIKCMPGTLWEERDKVIYLRRAIVAEDLPRLLYYSVRVKELSGFQSKAWRSARVDGEYLQALSVALTSQSLTPKLRSLWAFPTEEEAVPFLRHLLGPEMRKLTISLVQSKTSLSILPHIRDACPLLSELTLSLSSKVRQSSLPLFSHAICGLQHLKLLIIPNLDVAGFIQVSQLPFLEGLDLTAVVGQTATLHLPDLLPGSAFPALKWLHVGCDTPSFCAGFVQTISSPQFTMLFLGLRKSWTAVAWKRLLDTLTSCPRLGKLATIEITSDSDDRVPPEDIAQYTLTADIFRSFLQFREITTFQLQIYPVPVAGDEFLKEVAVAWPKLQTLQLASEVDMAEQPEATLSCLFHFARHCPKLESLGLRMSTAQVPTFTQVPGQRLKHPLALLQVGTSPIADDMQTMGNIAAFLSDLFPRLDSIRSFSETLTEATGKYATTWYRVSELYEIIADVRWQERRLARKEAALDDAFEEGSSTQGDDE</sequence>
<accession>A0AAD7BEL3</accession>
<dbReference type="Proteomes" id="UP001221142">
    <property type="component" value="Unassembled WGS sequence"/>
</dbReference>
<evidence type="ECO:0000313" key="1">
    <source>
        <dbReference type="EMBL" id="KAJ7618448.1"/>
    </source>
</evidence>
<name>A0AAD7BEL3_9AGAR</name>
<protein>
    <recommendedName>
        <fullName evidence="3">F-box domain-containing protein</fullName>
    </recommendedName>
</protein>
<comment type="caution">
    <text evidence="1">The sequence shown here is derived from an EMBL/GenBank/DDBJ whole genome shotgun (WGS) entry which is preliminary data.</text>
</comment>
<dbReference type="InterPro" id="IPR032675">
    <property type="entry name" value="LRR_dom_sf"/>
</dbReference>
<evidence type="ECO:0008006" key="3">
    <source>
        <dbReference type="Google" id="ProtNLM"/>
    </source>
</evidence>
<reference evidence="1" key="1">
    <citation type="submission" date="2023-03" db="EMBL/GenBank/DDBJ databases">
        <title>Massive genome expansion in bonnet fungi (Mycena s.s.) driven by repeated elements and novel gene families across ecological guilds.</title>
        <authorList>
            <consortium name="Lawrence Berkeley National Laboratory"/>
            <person name="Harder C.B."/>
            <person name="Miyauchi S."/>
            <person name="Viragh M."/>
            <person name="Kuo A."/>
            <person name="Thoen E."/>
            <person name="Andreopoulos B."/>
            <person name="Lu D."/>
            <person name="Skrede I."/>
            <person name="Drula E."/>
            <person name="Henrissat B."/>
            <person name="Morin E."/>
            <person name="Kohler A."/>
            <person name="Barry K."/>
            <person name="LaButti K."/>
            <person name="Morin E."/>
            <person name="Salamov A."/>
            <person name="Lipzen A."/>
            <person name="Mereny Z."/>
            <person name="Hegedus B."/>
            <person name="Baldrian P."/>
            <person name="Stursova M."/>
            <person name="Weitz H."/>
            <person name="Taylor A."/>
            <person name="Grigoriev I.V."/>
            <person name="Nagy L.G."/>
            <person name="Martin F."/>
            <person name="Kauserud H."/>
        </authorList>
    </citation>
    <scope>NUCLEOTIDE SEQUENCE</scope>
    <source>
        <strain evidence="1">9284</strain>
    </source>
</reference>
<dbReference type="AlphaFoldDB" id="A0AAD7BEL3"/>
<dbReference type="EMBL" id="JARKIF010000019">
    <property type="protein sequence ID" value="KAJ7618448.1"/>
    <property type="molecule type" value="Genomic_DNA"/>
</dbReference>
<dbReference type="Gene3D" id="3.80.10.10">
    <property type="entry name" value="Ribonuclease Inhibitor"/>
    <property type="match status" value="1"/>
</dbReference>
<evidence type="ECO:0000313" key="2">
    <source>
        <dbReference type="Proteomes" id="UP001221142"/>
    </source>
</evidence>
<keyword evidence="2" id="KW-1185">Reference proteome</keyword>
<gene>
    <name evidence="1" type="ORF">FB45DRAFT_931670</name>
</gene>